<dbReference type="InterPro" id="IPR014043">
    <property type="entry name" value="Acyl_transferase_dom"/>
</dbReference>
<dbReference type="VEuPathDB" id="FungiDB:CDV56_101073"/>
<keyword evidence="1" id="KW-0596">Phosphopantetheine</keyword>
<evidence type="ECO:0000256" key="5">
    <source>
        <dbReference type="SAM" id="MobiDB-lite"/>
    </source>
</evidence>
<dbReference type="Gene3D" id="3.40.50.150">
    <property type="entry name" value="Vaccinia Virus protein VP39"/>
    <property type="match status" value="2"/>
</dbReference>
<dbReference type="InterPro" id="IPR029063">
    <property type="entry name" value="SAM-dependent_MTases_sf"/>
</dbReference>
<dbReference type="PANTHER" id="PTHR43775:SF20">
    <property type="entry name" value="HYBRID PKS-NRPS SYNTHETASE APDA"/>
    <property type="match status" value="1"/>
</dbReference>
<sequence length="2431" mass="269785">SFEPPKSDRTSDGPLITPFVFSAASEAALRATLEHHKDFLSQKPRTNLGDFAWTLQERRSTLAYRKSVAASSLDDLIAQLDALLGEGNDAKSDFKTRYMSKPTARILGVFTGQGAQWPRMGAMLLEQSSLVSEYIKQLDNSLAALPPADRPSWTIRDELLAPPSDSRLATAEISQPLCTAVQIILVNLLRLAGIELVSVVGHSSGEIGAAYASGLISASNAIRIAYYRGHYAKLARSPNGSRGAMMAVGTTLDDARDFCELEVFEGRLQVAASNSPSSVTISGDEAAVDEAVEIFKDEQKFARKLKVDTAYHSHHMQHCAEPYLESLSQCDRIEDPGNGPRWHSSVSPGQAMTKATLNTQYWAGIPYFGLLSRNKHDLKEFAAAMGQIWTHLSVGSVSFSSLDLAFSGSLQRRQLVSGLPLYPFNHNRSFRSLSRISSTQLNNHSRLHPLLGRQCIESTSAQQVQWENIIQPKEISWLQCHRLQGQIVFAATAYIAMALDVVALLADRTPVLLKLEDFSIQRAMAFNDENSGLESLFTATIVKSDAREFIMEFACYSSMSNDTPMSRNANGRVIVYLEQAEAEPMPTISSESFNLTDIEIGRFYKSLSTLGYEYESPFDCICEIKRKQGYATGKIEDMSGSAWEDQLIVHPGMMDTALQTISAAYCCPGDGRLFTIHVPTFIKSLVVNPRYTSLGVGKQREIPYQSVVRESHHGNTIADVNLFNEDGTQSFIQVEGVTLKPFSPPTTKDDAVMFSEFHYGVADVDGELAMAGDRPTSLDVERATDLERISFFYLMNLLRTTIPDEKDHTLSHYRKLLDWAAYVEGLVDRGECPAVPPEHKSDTYDVVKSLIAKNSDWVDFKLVEAVGENLPTVIKENGNILEHMTKNGVLDDFYGIETANNWIARMVEQLAHRYPRMSILEIGAGTGGSTRVILPRIESAFSSYTYTDISTANVLHATNRLEEMMTNVRQLLRPGGYLMVFEVISNDALRIGLPMGGLPGWWVGADSGRPWGPTLTLPQWDSLLRKCGFSGIDTATPPYHALHPGAVFASQAVDDRVAFLRSPLSAPLEAPFSIPKTLTIVGGKKFRVHQLIERILSSIGTTWAKIIRITSIEQLDNQPLPEGSSVLSLTELDEPLLRCPTPAKFNSLKALWQQARNILWLTSGSRDAEPHSFMMVGLGRAMRAEHPNINLQMVDVENINRETPHFVAEALLRHEFLDSLGKEKSTADIMYTSEPEIVMEDGRALVPRLYPRKESNLRYNSSRRLVTKEVDPQLVPVRMDTTDDELVALRDISPLRVMNSRLSATSTVRVSHSLLPSIFVKGVGYLMIAAGTELSTKEAVFAFGLSAESLTPSISTWTIPQAHVDPVEGILSIAAFVVAENILNTLPTTGTLLVHDVERFIAQALVRCARSRGVKLLMTTSQKDDSADTVYIHPHLPQRLIRRLIPQDVSGFISLEQDCSPDSVGKFISKLLAQNCIVTGRSAVFGKDVELCLEPAVEEGQKVLQCAWKNIDELGLVSEGHNQVLLTEIPTDVTARRDFTVVDWRVPLVSVKVLPIDEGVIFGSNKTFVLVGLAGELGQSIARWMVEHGAKHIVLTSRRPKVDPRFINSLAAFNADVRVMPCDVTSRVSLNACFEEIRQTMPPVAGVANGAMILRDAMFENMSFEDFMACVRPKVDGTLLLDELLHDTPLDFFIVFSSLTAVVGNSGQSNYAAANMFMTALASQRKKRGVAGSTIDISSLMGIGYVERSEKLDADYFTRLGYTNIAEQDLHQLFAEAIAAGRPDSTAISEIVTGVSPIFADQDVKAQFLTDLKFGHFVLERPRTSTQASKTQTVPVRIRLANAQDVFQAGEIIKEAFIARLKRTLQIPPEESVNENVSLVEQGVDSLMAVEVRTWFLRELGVDMPVLKVLAGGNIQDLVHDAIQRLPPGGAHLPGIDNGVSNPDSEDSGTNALSSDHESSQIGQTTPASTPTYGSDDRVPASKQLLTDASVSNLQGLDSPTEITAPLSFGQNRLWFLQHYLEDKKTFNMAVMFQLTGALRIDDLSRALQVVAQRHEILRTRIVPYDDDDNDSDGTPRQGILSHPVIHLERKSVTQDEIEGELQRMHDHEWDLHSWQAIKIRLLSVSQTLHYVLIGAHHITLDGWSFSMFFVDLEAAYSGKPLSPLPATSQYRSFAAQQHNDYENGRMQRSIDFNRKTIPGHLQPIPLFSFAKVSTRPSTMRYSLHEVQAQLEPARSDRIKQLARQCQSTTFHVYLATLQLQIFRLLPNLMDFCIGLADANCLDPKFMGTIGFLLNLLPIHFRRSPDGTRFREVVQATRDKVYGILEHSQLPFDVLLNELNIPRSADHTPLFQVFVDYRQIVQDRVMFGECKVGEERWCNARTGYDLRLEVTENPNGETLLRLGLQDSLYYAESAKMFLDSFLTLLDEVVVA</sequence>
<dbReference type="InterPro" id="IPR057326">
    <property type="entry name" value="KR_dom"/>
</dbReference>
<dbReference type="Gene3D" id="3.30.559.10">
    <property type="entry name" value="Chloramphenicol acetyltransferase-like domain"/>
    <property type="match status" value="1"/>
</dbReference>
<dbReference type="InterPro" id="IPR009081">
    <property type="entry name" value="PP-bd_ACP"/>
</dbReference>
<dbReference type="SMART" id="SM00826">
    <property type="entry name" value="PKS_DH"/>
    <property type="match status" value="1"/>
</dbReference>
<dbReference type="Pfam" id="PF00668">
    <property type="entry name" value="Condensation"/>
    <property type="match status" value="1"/>
</dbReference>
<dbReference type="Gene3D" id="3.30.559.30">
    <property type="entry name" value="Nonribosomal peptide synthetase, condensation domain"/>
    <property type="match status" value="1"/>
</dbReference>
<dbReference type="InterPro" id="IPR049552">
    <property type="entry name" value="PKS_DH_N"/>
</dbReference>
<feature type="active site" description="Proton donor; for dehydratase activity" evidence="4">
    <location>
        <position position="655"/>
    </location>
</feature>
<keyword evidence="2" id="KW-0597">Phosphoprotein</keyword>
<dbReference type="PROSITE" id="PS50075">
    <property type="entry name" value="CARRIER"/>
    <property type="match status" value="1"/>
</dbReference>
<dbReference type="InterPro" id="IPR001227">
    <property type="entry name" value="Ac_transferase_dom_sf"/>
</dbReference>
<feature type="region of interest" description="Disordered" evidence="5">
    <location>
        <begin position="1929"/>
        <end position="1979"/>
    </location>
</feature>
<dbReference type="GO" id="GO:0031177">
    <property type="term" value="F:phosphopantetheine binding"/>
    <property type="evidence" value="ECO:0007669"/>
    <property type="project" value="InterPro"/>
</dbReference>
<name>A0A397FXP1_ASPTH</name>
<dbReference type="Pfam" id="PF22621">
    <property type="entry name" value="CurL-like_PKS_C"/>
    <property type="match status" value="1"/>
</dbReference>
<dbReference type="Gene3D" id="3.40.366.10">
    <property type="entry name" value="Malonyl-Coenzyme A Acyl Carrier Protein, domain 2"/>
    <property type="match status" value="1"/>
</dbReference>
<keyword evidence="3" id="KW-0808">Transferase</keyword>
<dbReference type="InterPro" id="IPR016035">
    <property type="entry name" value="Acyl_Trfase/lysoPLipase"/>
</dbReference>
<dbReference type="Pfam" id="PF21089">
    <property type="entry name" value="PKS_DH_N"/>
    <property type="match status" value="1"/>
</dbReference>
<dbReference type="SMART" id="SM00827">
    <property type="entry name" value="PKS_AT"/>
    <property type="match status" value="1"/>
</dbReference>
<feature type="non-terminal residue" evidence="8">
    <location>
        <position position="1"/>
    </location>
</feature>
<dbReference type="SUPFAM" id="SSF52777">
    <property type="entry name" value="CoA-dependent acyltransferases"/>
    <property type="match status" value="2"/>
</dbReference>
<evidence type="ECO:0000256" key="4">
    <source>
        <dbReference type="PROSITE-ProRule" id="PRU01363"/>
    </source>
</evidence>
<dbReference type="SMART" id="SM00823">
    <property type="entry name" value="PKS_PP"/>
    <property type="match status" value="1"/>
</dbReference>
<dbReference type="GO" id="GO:0006633">
    <property type="term" value="P:fatty acid biosynthetic process"/>
    <property type="evidence" value="ECO:0007669"/>
    <property type="project" value="TreeGrafter"/>
</dbReference>
<dbReference type="SUPFAM" id="SSF55048">
    <property type="entry name" value="Probable ACP-binding domain of malonyl-CoA ACP transacylase"/>
    <property type="match status" value="1"/>
</dbReference>
<dbReference type="GO" id="GO:0044550">
    <property type="term" value="P:secondary metabolite biosynthetic process"/>
    <property type="evidence" value="ECO:0007669"/>
    <property type="project" value="TreeGrafter"/>
</dbReference>
<evidence type="ECO:0000256" key="1">
    <source>
        <dbReference type="ARBA" id="ARBA00022450"/>
    </source>
</evidence>
<dbReference type="InterPro" id="IPR050091">
    <property type="entry name" value="PKS_NRPS_Biosynth_Enz"/>
</dbReference>
<organism evidence="8 9">
    <name type="scientific">Aspergillus thermomutatus</name>
    <name type="common">Neosartorya pseudofischeri</name>
    <dbReference type="NCBI Taxonomy" id="41047"/>
    <lineage>
        <taxon>Eukaryota</taxon>
        <taxon>Fungi</taxon>
        <taxon>Dikarya</taxon>
        <taxon>Ascomycota</taxon>
        <taxon>Pezizomycotina</taxon>
        <taxon>Eurotiomycetes</taxon>
        <taxon>Eurotiomycetidae</taxon>
        <taxon>Eurotiales</taxon>
        <taxon>Aspergillaceae</taxon>
        <taxon>Aspergillus</taxon>
        <taxon>Aspergillus subgen. Fumigati</taxon>
    </lineage>
</organism>
<dbReference type="InterPro" id="IPR020807">
    <property type="entry name" value="PKS_DH"/>
</dbReference>
<dbReference type="SUPFAM" id="SSF51735">
    <property type="entry name" value="NAD(P)-binding Rossmann-fold domains"/>
    <property type="match status" value="1"/>
</dbReference>
<dbReference type="InterPro" id="IPR020806">
    <property type="entry name" value="PKS_PP-bd"/>
</dbReference>
<dbReference type="SUPFAM" id="SSF47336">
    <property type="entry name" value="ACP-like"/>
    <property type="match status" value="1"/>
</dbReference>
<evidence type="ECO:0000259" key="7">
    <source>
        <dbReference type="PROSITE" id="PS52019"/>
    </source>
</evidence>
<proteinExistence type="predicted"/>
<feature type="domain" description="PKS/mFAS DH" evidence="7">
    <location>
        <begin position="448"/>
        <end position="748"/>
    </location>
</feature>
<dbReference type="InterPro" id="IPR036736">
    <property type="entry name" value="ACP-like_sf"/>
</dbReference>
<feature type="domain" description="Carrier" evidence="6">
    <location>
        <begin position="1851"/>
        <end position="1926"/>
    </location>
</feature>
<reference evidence="8" key="1">
    <citation type="submission" date="2018-08" db="EMBL/GenBank/DDBJ databases">
        <title>Draft genome sequence of azole-resistant Aspergillus thermomutatus (Neosartorya pseudofischeri) strain HMR AF 39, isolated from a human nasal aspirate.</title>
        <authorList>
            <person name="Parent-Michaud M."/>
            <person name="Dufresne P.J."/>
            <person name="Fournier E."/>
            <person name="Martineau C."/>
            <person name="Moreira S."/>
            <person name="Perkins V."/>
            <person name="De Repentigny L."/>
            <person name="Dufresne S.F."/>
        </authorList>
    </citation>
    <scope>NUCLEOTIDE SEQUENCE [LARGE SCALE GENOMIC DNA]</scope>
    <source>
        <strain evidence="8">HMR AF 39</strain>
    </source>
</reference>
<dbReference type="InterPro" id="IPR023213">
    <property type="entry name" value="CAT-like_dom_sf"/>
</dbReference>
<feature type="region of interest" description="N-terminal hotdog fold" evidence="4">
    <location>
        <begin position="448"/>
        <end position="580"/>
    </location>
</feature>
<dbReference type="SUPFAM" id="SSF53335">
    <property type="entry name" value="S-adenosyl-L-methionine-dependent methyltransferases"/>
    <property type="match status" value="1"/>
</dbReference>
<evidence type="ECO:0000313" key="8">
    <source>
        <dbReference type="EMBL" id="RHZ43317.1"/>
    </source>
</evidence>
<gene>
    <name evidence="8" type="ORF">CDV56_101073</name>
</gene>
<dbReference type="STRING" id="41047.A0A397FXP1"/>
<dbReference type="Pfam" id="PF00698">
    <property type="entry name" value="Acyl_transf_1"/>
    <property type="match status" value="1"/>
</dbReference>
<dbReference type="PANTHER" id="PTHR43775">
    <property type="entry name" value="FATTY ACID SYNTHASE"/>
    <property type="match status" value="1"/>
</dbReference>
<comment type="caution">
    <text evidence="8">The sequence shown here is derived from an EMBL/GenBank/DDBJ whole genome shotgun (WGS) entry which is preliminary data.</text>
</comment>
<evidence type="ECO:0000313" key="9">
    <source>
        <dbReference type="Proteomes" id="UP000215305"/>
    </source>
</evidence>
<dbReference type="SMART" id="SM00822">
    <property type="entry name" value="PKS_KR"/>
    <property type="match status" value="1"/>
</dbReference>
<dbReference type="GeneID" id="38123047"/>
<protein>
    <submittedName>
        <fullName evidence="8">Uncharacterized protein</fullName>
    </submittedName>
</protein>
<dbReference type="Gene3D" id="3.30.70.250">
    <property type="entry name" value="Malonyl-CoA ACP transacylase, ACP-binding"/>
    <property type="match status" value="1"/>
</dbReference>
<dbReference type="GO" id="GO:0004312">
    <property type="term" value="F:fatty acid synthase activity"/>
    <property type="evidence" value="ECO:0007669"/>
    <property type="project" value="TreeGrafter"/>
</dbReference>
<evidence type="ECO:0000256" key="3">
    <source>
        <dbReference type="ARBA" id="ARBA00022679"/>
    </source>
</evidence>
<dbReference type="InterPro" id="IPR042104">
    <property type="entry name" value="PKS_dehydratase_sf"/>
</dbReference>
<dbReference type="EMBL" id="NKHU02000447">
    <property type="protein sequence ID" value="RHZ43317.1"/>
    <property type="molecule type" value="Genomic_DNA"/>
</dbReference>
<keyword evidence="9" id="KW-1185">Reference proteome</keyword>
<dbReference type="Proteomes" id="UP000215305">
    <property type="component" value="Unassembled WGS sequence"/>
</dbReference>
<dbReference type="InterPro" id="IPR056501">
    <property type="entry name" value="NAD-bd_HRPKS_sdrA"/>
</dbReference>
<dbReference type="OrthoDB" id="329835at2759"/>
<dbReference type="Pfam" id="PF23114">
    <property type="entry name" value="NAD-bd_HRPKS_sdrA"/>
    <property type="match status" value="1"/>
</dbReference>
<dbReference type="InterPro" id="IPR013968">
    <property type="entry name" value="PKS_KR"/>
</dbReference>
<feature type="active site" description="Proton acceptor; for dehydratase activity" evidence="4">
    <location>
        <position position="481"/>
    </location>
</feature>
<dbReference type="SUPFAM" id="SSF52151">
    <property type="entry name" value="FabD/lysophospholipase-like"/>
    <property type="match status" value="1"/>
</dbReference>
<evidence type="ECO:0000256" key="2">
    <source>
        <dbReference type="ARBA" id="ARBA00022553"/>
    </source>
</evidence>
<dbReference type="Gene3D" id="3.40.50.720">
    <property type="entry name" value="NAD(P)-binding Rossmann-like Domain"/>
    <property type="match status" value="2"/>
</dbReference>
<dbReference type="InterPro" id="IPR036291">
    <property type="entry name" value="NAD(P)-bd_dom_sf"/>
</dbReference>
<evidence type="ECO:0000259" key="6">
    <source>
        <dbReference type="PROSITE" id="PS50075"/>
    </source>
</evidence>
<dbReference type="InterPro" id="IPR049900">
    <property type="entry name" value="PKS_mFAS_DH"/>
</dbReference>
<dbReference type="Pfam" id="PF14765">
    <property type="entry name" value="PS-DH"/>
    <property type="match status" value="1"/>
</dbReference>
<dbReference type="RefSeq" id="XP_026609677.1">
    <property type="nucleotide sequence ID" value="XM_026754692.1"/>
</dbReference>
<dbReference type="Pfam" id="PF08659">
    <property type="entry name" value="KR"/>
    <property type="match status" value="1"/>
</dbReference>
<dbReference type="Gene3D" id="3.10.129.110">
    <property type="entry name" value="Polyketide synthase dehydratase"/>
    <property type="match status" value="1"/>
</dbReference>
<dbReference type="InterPro" id="IPR049551">
    <property type="entry name" value="PKS_DH_C"/>
</dbReference>
<feature type="region of interest" description="C-terminal hotdog fold" evidence="4">
    <location>
        <begin position="595"/>
        <end position="748"/>
    </location>
</feature>
<dbReference type="PROSITE" id="PS52019">
    <property type="entry name" value="PKS_MFAS_DH"/>
    <property type="match status" value="1"/>
</dbReference>
<dbReference type="Pfam" id="PF00550">
    <property type="entry name" value="PP-binding"/>
    <property type="match status" value="1"/>
</dbReference>
<accession>A0A397FXP1</accession>
<dbReference type="InterPro" id="IPR001242">
    <property type="entry name" value="Condensation_dom"/>
</dbReference>
<dbReference type="CDD" id="cd19532">
    <property type="entry name" value="C_PKS-NRPS"/>
    <property type="match status" value="1"/>
</dbReference>
<feature type="compositionally biased region" description="Polar residues" evidence="5">
    <location>
        <begin position="1939"/>
        <end position="1973"/>
    </location>
</feature>
<dbReference type="Gene3D" id="1.10.1200.10">
    <property type="entry name" value="ACP-like"/>
    <property type="match status" value="1"/>
</dbReference>
<dbReference type="InterPro" id="IPR016036">
    <property type="entry name" value="Malonyl_transacylase_ACP-bd"/>
</dbReference>